<sequence>MRPVSTTSPRPLARRLVAAGCLALSLAWAPNLPAQDQTVPATIDSDGVQRITIVGGSYFFRPDRILAKAGKPLHLIVRMEEGIVPHRFVLDGPDGKPVADIELATTPKTVQIDLPPGQYSFHCPSRLLMFKSHRERGMSGTLEIRN</sequence>
<keyword evidence="1" id="KW-0732">Signal</keyword>
<protein>
    <submittedName>
        <fullName evidence="2">Quinol oxidase</fullName>
    </submittedName>
</protein>
<dbReference type="InterPro" id="IPR008972">
    <property type="entry name" value="Cupredoxin"/>
</dbReference>
<proteinExistence type="predicted"/>
<accession>A0ABX1NN80</accession>
<dbReference type="RefSeq" id="WP_169143321.1">
    <property type="nucleotide sequence ID" value="NZ_WTVS01000101.1"/>
</dbReference>
<gene>
    <name evidence="2" type="ORF">GPA27_25850</name>
</gene>
<keyword evidence="3" id="KW-1185">Reference proteome</keyword>
<feature type="signal peptide" evidence="1">
    <location>
        <begin position="1"/>
        <end position="34"/>
    </location>
</feature>
<organism evidence="2 3">
    <name type="scientific">Aromatoleum toluolicum</name>
    <dbReference type="NCBI Taxonomy" id="90060"/>
    <lineage>
        <taxon>Bacteria</taxon>
        <taxon>Pseudomonadati</taxon>
        <taxon>Pseudomonadota</taxon>
        <taxon>Betaproteobacteria</taxon>
        <taxon>Rhodocyclales</taxon>
        <taxon>Rhodocyclaceae</taxon>
        <taxon>Aromatoleum</taxon>
    </lineage>
</organism>
<comment type="caution">
    <text evidence="2">The sequence shown here is derived from an EMBL/GenBank/DDBJ whole genome shotgun (WGS) entry which is preliminary data.</text>
</comment>
<evidence type="ECO:0000313" key="3">
    <source>
        <dbReference type="Proteomes" id="UP000634522"/>
    </source>
</evidence>
<reference evidence="2 3" key="1">
    <citation type="submission" date="2019-12" db="EMBL/GenBank/DDBJ databases">
        <title>Comparative genomics gives insights into the taxonomy of the Azoarcus-Aromatoleum group and reveals separate origins of nif in the plant-associated Azoarcus and non-plant-associated Aromatoleum sub-groups.</title>
        <authorList>
            <person name="Lafos M."/>
            <person name="Maluk M."/>
            <person name="Batista M."/>
            <person name="Junghare M."/>
            <person name="Carmona M."/>
            <person name="Faoro H."/>
            <person name="Cruz L.M."/>
            <person name="Battistoni F."/>
            <person name="De Souza E."/>
            <person name="Pedrosa F."/>
            <person name="Chen W.-M."/>
            <person name="Poole P.S."/>
            <person name="Dixon R.A."/>
            <person name="James E.K."/>
        </authorList>
    </citation>
    <scope>NUCLEOTIDE SEQUENCE [LARGE SCALE GENOMIC DNA]</scope>
    <source>
        <strain evidence="2 3">T</strain>
    </source>
</reference>
<dbReference type="EMBL" id="WTVS01000101">
    <property type="protein sequence ID" value="NMG00810.1"/>
    <property type="molecule type" value="Genomic_DNA"/>
</dbReference>
<evidence type="ECO:0000313" key="2">
    <source>
        <dbReference type="EMBL" id="NMG00810.1"/>
    </source>
</evidence>
<dbReference type="SUPFAM" id="SSF49503">
    <property type="entry name" value="Cupredoxins"/>
    <property type="match status" value="1"/>
</dbReference>
<dbReference type="Proteomes" id="UP000634522">
    <property type="component" value="Unassembled WGS sequence"/>
</dbReference>
<name>A0ABX1NN80_9RHOO</name>
<dbReference type="Gene3D" id="2.60.40.420">
    <property type="entry name" value="Cupredoxins - blue copper proteins"/>
    <property type="match status" value="1"/>
</dbReference>
<evidence type="ECO:0000256" key="1">
    <source>
        <dbReference type="SAM" id="SignalP"/>
    </source>
</evidence>
<feature type="chain" id="PRO_5047425926" evidence="1">
    <location>
        <begin position="35"/>
        <end position="146"/>
    </location>
</feature>